<accession>A0AAV7XEN6</accession>
<feature type="region of interest" description="Disordered" evidence="5">
    <location>
        <begin position="144"/>
        <end position="187"/>
    </location>
</feature>
<evidence type="ECO:0000256" key="5">
    <source>
        <dbReference type="SAM" id="MobiDB-lite"/>
    </source>
</evidence>
<reference evidence="7" key="1">
    <citation type="submission" date="2022-12" db="EMBL/GenBank/DDBJ databases">
        <title>Chromosome-level genome assembly of the bean flower thrips Megalurothrips usitatus.</title>
        <authorList>
            <person name="Ma L."/>
            <person name="Liu Q."/>
            <person name="Li H."/>
            <person name="Cai W."/>
        </authorList>
    </citation>
    <scope>NUCLEOTIDE SEQUENCE</scope>
    <source>
        <strain evidence="7">Cailab_2022a</strain>
    </source>
</reference>
<dbReference type="GO" id="GO:0005524">
    <property type="term" value="F:ATP binding"/>
    <property type="evidence" value="ECO:0007669"/>
    <property type="project" value="UniProtKB-KW"/>
</dbReference>
<sequence>MLLSERWRVARRPSGESNFHILYRLLAGAEGALRRELQLDAVYGGDHNLFVTPLQKVEEKQKAELEFSRVCSAMSLLGVTDAEARVVWSVLAAIYHLGFAGAVKADKSQRWQFASPQAAARAALLLGLPVEELARALFGSSATSGSGSASTPQSGSPSSGPGAPGGRGSYRTPSPSPSERSVSGGLDRGEFTGVEALEGFVVGLYSEVFGAVGALINRSLSSQSNTVVSLLLLDCPGLQNPASCGNQAGATFYDLCHNYLAERLQLLFHHSELVAPKDRYIQEGIECDVGEDDTEGSVDGSTAPLVGMIDRPPATAGMMRSSQTDLRHLRGAEAERRGLLWLLEEEANQLGASDASFVDRLFSHYSDRDHQLLLRKAPGNNQFVLQHLQGTSPVLYSANGWLKSSRESPTTRAAASLLQESGREDTSKLFVSCRSAGISSTLGGSIVCGAAGLGLGGESSGTLRRASSIRRTLNAGTAAIKRKSVALQVKFTVDGLVETLRRTRSKFVFCFLPQHNAGLCEARRDSLSGTLLPASPDGSTVTTDETLINIPLLRSQLRGAQILAVVRMHKQGFPKFLPLWEFRRRFRLLAPPDARPASPVDDERKTGQELVVGMDLEPTQFRIGLSQVRTPPRDAMLRDQTRGPSPVSREGRQHIRPGPRPEDRATRPAVEAGIPSCARPGPGQPAPVGGGGGGASRRTLPRECAGKPGANELS</sequence>
<feature type="domain" description="Myosin motor" evidence="6">
    <location>
        <begin position="1"/>
        <end position="643"/>
    </location>
</feature>
<dbReference type="Gene3D" id="1.20.58.530">
    <property type="match status" value="1"/>
</dbReference>
<name>A0AAV7XEN6_9NEOP</name>
<dbReference type="GO" id="GO:0016459">
    <property type="term" value="C:myosin complex"/>
    <property type="evidence" value="ECO:0007669"/>
    <property type="project" value="UniProtKB-KW"/>
</dbReference>
<feature type="region of interest" description="Disordered" evidence="5">
    <location>
        <begin position="291"/>
        <end position="318"/>
    </location>
</feature>
<comment type="similarity">
    <text evidence="4">Belongs to the TRAFAC class myosin-kinesin ATPase superfamily. Myosin family.</text>
</comment>
<keyword evidence="2" id="KW-0067">ATP-binding</keyword>
<dbReference type="GO" id="GO:0000146">
    <property type="term" value="F:microfilament motor activity"/>
    <property type="evidence" value="ECO:0007669"/>
    <property type="project" value="TreeGrafter"/>
</dbReference>
<dbReference type="InterPro" id="IPR001609">
    <property type="entry name" value="Myosin_head_motor_dom-like"/>
</dbReference>
<dbReference type="PROSITE" id="PS51456">
    <property type="entry name" value="MYOSIN_MOTOR"/>
    <property type="match status" value="1"/>
</dbReference>
<evidence type="ECO:0000256" key="3">
    <source>
        <dbReference type="ARBA" id="ARBA00023203"/>
    </source>
</evidence>
<organism evidence="7 8">
    <name type="scientific">Megalurothrips usitatus</name>
    <name type="common">bean blossom thrips</name>
    <dbReference type="NCBI Taxonomy" id="439358"/>
    <lineage>
        <taxon>Eukaryota</taxon>
        <taxon>Metazoa</taxon>
        <taxon>Ecdysozoa</taxon>
        <taxon>Arthropoda</taxon>
        <taxon>Hexapoda</taxon>
        <taxon>Insecta</taxon>
        <taxon>Pterygota</taxon>
        <taxon>Neoptera</taxon>
        <taxon>Paraneoptera</taxon>
        <taxon>Thysanoptera</taxon>
        <taxon>Terebrantia</taxon>
        <taxon>Thripoidea</taxon>
        <taxon>Thripidae</taxon>
        <taxon>Megalurothrips</taxon>
    </lineage>
</organism>
<feature type="region of interest" description="Disordered" evidence="5">
    <location>
        <begin position="624"/>
        <end position="714"/>
    </location>
</feature>
<dbReference type="AlphaFoldDB" id="A0AAV7XEN6"/>
<keyword evidence="8" id="KW-1185">Reference proteome</keyword>
<dbReference type="InterPro" id="IPR027417">
    <property type="entry name" value="P-loop_NTPase"/>
</dbReference>
<feature type="compositionally biased region" description="Low complexity" evidence="5">
    <location>
        <begin position="144"/>
        <end position="161"/>
    </location>
</feature>
<dbReference type="GO" id="GO:0051015">
    <property type="term" value="F:actin filament binding"/>
    <property type="evidence" value="ECO:0007669"/>
    <property type="project" value="TreeGrafter"/>
</dbReference>
<keyword evidence="4" id="KW-0505">Motor protein</keyword>
<evidence type="ECO:0000256" key="2">
    <source>
        <dbReference type="ARBA" id="ARBA00022840"/>
    </source>
</evidence>
<dbReference type="GO" id="GO:0005737">
    <property type="term" value="C:cytoplasm"/>
    <property type="evidence" value="ECO:0007669"/>
    <property type="project" value="TreeGrafter"/>
</dbReference>
<keyword evidence="4" id="KW-0518">Myosin</keyword>
<dbReference type="SMART" id="SM00242">
    <property type="entry name" value="MYSc"/>
    <property type="match status" value="1"/>
</dbReference>
<dbReference type="GO" id="GO:0016020">
    <property type="term" value="C:membrane"/>
    <property type="evidence" value="ECO:0007669"/>
    <property type="project" value="TreeGrafter"/>
</dbReference>
<comment type="caution">
    <text evidence="4">Lacks conserved residue(s) required for the propagation of feature annotation.</text>
</comment>
<protein>
    <recommendedName>
        <fullName evidence="6">Myosin motor domain-containing protein</fullName>
    </recommendedName>
</protein>
<proteinExistence type="inferred from homology"/>
<evidence type="ECO:0000313" key="8">
    <source>
        <dbReference type="Proteomes" id="UP001075354"/>
    </source>
</evidence>
<keyword evidence="3 4" id="KW-0009">Actin-binding</keyword>
<dbReference type="Pfam" id="PF00063">
    <property type="entry name" value="Myosin_head"/>
    <property type="match status" value="2"/>
</dbReference>
<evidence type="ECO:0000256" key="4">
    <source>
        <dbReference type="PROSITE-ProRule" id="PRU00782"/>
    </source>
</evidence>
<feature type="compositionally biased region" description="Polar residues" evidence="5">
    <location>
        <begin position="171"/>
        <end position="181"/>
    </location>
</feature>
<evidence type="ECO:0000259" key="6">
    <source>
        <dbReference type="PROSITE" id="PS51456"/>
    </source>
</evidence>
<feature type="compositionally biased region" description="Basic and acidic residues" evidence="5">
    <location>
        <begin position="631"/>
        <end position="641"/>
    </location>
</feature>
<dbReference type="Gene3D" id="6.20.240.20">
    <property type="match status" value="1"/>
</dbReference>
<dbReference type="GO" id="GO:0007015">
    <property type="term" value="P:actin filament organization"/>
    <property type="evidence" value="ECO:0007669"/>
    <property type="project" value="TreeGrafter"/>
</dbReference>
<keyword evidence="1" id="KW-0547">Nucleotide-binding</keyword>
<dbReference type="Gene3D" id="1.20.120.720">
    <property type="entry name" value="Myosin VI head, motor domain, U50 subdomain"/>
    <property type="match status" value="1"/>
</dbReference>
<dbReference type="SUPFAM" id="SSF52540">
    <property type="entry name" value="P-loop containing nucleoside triphosphate hydrolases"/>
    <property type="match status" value="1"/>
</dbReference>
<dbReference type="PANTHER" id="PTHR13140">
    <property type="entry name" value="MYOSIN"/>
    <property type="match status" value="1"/>
</dbReference>
<dbReference type="Proteomes" id="UP001075354">
    <property type="component" value="Chromosome 9"/>
</dbReference>
<dbReference type="EMBL" id="JAPTSV010000009">
    <property type="protein sequence ID" value="KAJ1524491.1"/>
    <property type="molecule type" value="Genomic_DNA"/>
</dbReference>
<comment type="caution">
    <text evidence="7">The sequence shown here is derived from an EMBL/GenBank/DDBJ whole genome shotgun (WGS) entry which is preliminary data.</text>
</comment>
<evidence type="ECO:0000256" key="1">
    <source>
        <dbReference type="ARBA" id="ARBA00022741"/>
    </source>
</evidence>
<evidence type="ECO:0000313" key="7">
    <source>
        <dbReference type="EMBL" id="KAJ1524491.1"/>
    </source>
</evidence>
<gene>
    <name evidence="7" type="ORF">ONE63_010986</name>
</gene>
<feature type="compositionally biased region" description="Basic and acidic residues" evidence="5">
    <location>
        <begin position="649"/>
        <end position="666"/>
    </location>
</feature>
<dbReference type="PANTHER" id="PTHR13140:SF706">
    <property type="entry name" value="DILUTE CLASS UNCONVENTIONAL MYOSIN, ISOFORM C"/>
    <property type="match status" value="1"/>
</dbReference>